<dbReference type="PATRIC" id="fig|1299334.3.peg.9170"/>
<dbReference type="EMBL" id="JAOB01000089">
    <property type="protein sequence ID" value="EUA09650.1"/>
    <property type="molecule type" value="Genomic_DNA"/>
</dbReference>
<sequence>MARWRAAGSGHTDTRGEASGPVKTWQALHGIDDPGTMGTSRWVTYRDRDPERMRIPIGWDRSGPRSW</sequence>
<accession>X7YTD4</accession>
<keyword evidence="2" id="KW-0132">Cell division</keyword>
<evidence type="ECO:0000256" key="1">
    <source>
        <dbReference type="SAM" id="MobiDB-lite"/>
    </source>
</evidence>
<comment type="caution">
    <text evidence="2">The sequence shown here is derived from an EMBL/GenBank/DDBJ whole genome shotgun (WGS) entry which is preliminary data.</text>
</comment>
<protein>
    <submittedName>
        <fullName evidence="2">Cell division FtsK/SpoIIIE domain protein</fullName>
    </submittedName>
</protein>
<evidence type="ECO:0000313" key="2">
    <source>
        <dbReference type="EMBL" id="EUA09650.1"/>
    </source>
</evidence>
<keyword evidence="2" id="KW-0131">Cell cycle</keyword>
<name>X7YTD4_MYCXE</name>
<reference evidence="2" key="1">
    <citation type="submission" date="2014-01" db="EMBL/GenBank/DDBJ databases">
        <authorList>
            <person name="Brown-Elliot B."/>
            <person name="Wallace R."/>
            <person name="Lenaerts A."/>
            <person name="Ordway D."/>
            <person name="DeGroote M.A."/>
            <person name="Parker T."/>
            <person name="Sizemore C."/>
            <person name="Tallon L.J."/>
            <person name="Sadzewicz L.K."/>
            <person name="Sengamalay N."/>
            <person name="Fraser C.M."/>
            <person name="Hine E."/>
            <person name="Shefchek K.A."/>
            <person name="Das S.P."/>
            <person name="Tettelin H."/>
        </authorList>
    </citation>
    <scope>NUCLEOTIDE SEQUENCE [LARGE SCALE GENOMIC DNA]</scope>
    <source>
        <strain evidence="2">4042</strain>
    </source>
</reference>
<gene>
    <name evidence="2" type="ORF">I553_3734</name>
</gene>
<dbReference type="GO" id="GO:0051301">
    <property type="term" value="P:cell division"/>
    <property type="evidence" value="ECO:0007669"/>
    <property type="project" value="UniProtKB-KW"/>
</dbReference>
<dbReference type="AlphaFoldDB" id="X7YTD4"/>
<proteinExistence type="predicted"/>
<organism evidence="2">
    <name type="scientific">Mycobacterium xenopi 4042</name>
    <dbReference type="NCBI Taxonomy" id="1299334"/>
    <lineage>
        <taxon>Bacteria</taxon>
        <taxon>Bacillati</taxon>
        <taxon>Actinomycetota</taxon>
        <taxon>Actinomycetes</taxon>
        <taxon>Mycobacteriales</taxon>
        <taxon>Mycobacteriaceae</taxon>
        <taxon>Mycobacterium</taxon>
    </lineage>
</organism>
<feature type="region of interest" description="Disordered" evidence="1">
    <location>
        <begin position="1"/>
        <end position="39"/>
    </location>
</feature>